<keyword evidence="4" id="KW-1185">Reference proteome</keyword>
<dbReference type="PANTHER" id="PTHR46268">
    <property type="entry name" value="STRESS RESPONSE PROTEIN NHAX"/>
    <property type="match status" value="1"/>
</dbReference>
<dbReference type="PANTHER" id="PTHR46268:SF6">
    <property type="entry name" value="UNIVERSAL STRESS PROTEIN UP12"/>
    <property type="match status" value="1"/>
</dbReference>
<evidence type="ECO:0000259" key="2">
    <source>
        <dbReference type="Pfam" id="PF00582"/>
    </source>
</evidence>
<dbReference type="InterPro" id="IPR006015">
    <property type="entry name" value="Universal_stress_UspA"/>
</dbReference>
<dbReference type="InterPro" id="IPR006016">
    <property type="entry name" value="UspA"/>
</dbReference>
<feature type="domain" description="UspA" evidence="2">
    <location>
        <begin position="4"/>
        <end position="136"/>
    </location>
</feature>
<reference evidence="3 4" key="1">
    <citation type="journal article" date="2019" name="Int. J. Syst. Evol. Microbiol.">
        <title>The Global Catalogue of Microorganisms (GCM) 10K type strain sequencing project: providing services to taxonomists for standard genome sequencing and annotation.</title>
        <authorList>
            <consortium name="The Broad Institute Genomics Platform"/>
            <consortium name="The Broad Institute Genome Sequencing Center for Infectious Disease"/>
            <person name="Wu L."/>
            <person name="Ma J."/>
        </authorList>
    </citation>
    <scope>NUCLEOTIDE SEQUENCE [LARGE SCALE GENOMIC DNA]</scope>
    <source>
        <strain evidence="3 4">IBRC-M 10256</strain>
    </source>
</reference>
<feature type="domain" description="UspA" evidence="2">
    <location>
        <begin position="148"/>
        <end position="270"/>
    </location>
</feature>
<dbReference type="Proteomes" id="UP001595846">
    <property type="component" value="Unassembled WGS sequence"/>
</dbReference>
<name>A0ABD5NJ43_9EURY</name>
<dbReference type="CDD" id="cd00293">
    <property type="entry name" value="USP-like"/>
    <property type="match status" value="2"/>
</dbReference>
<dbReference type="AlphaFoldDB" id="A0ABD5NJ43"/>
<dbReference type="Gene3D" id="3.40.50.620">
    <property type="entry name" value="HUPs"/>
    <property type="match status" value="1"/>
</dbReference>
<dbReference type="EMBL" id="JBHSAQ010000001">
    <property type="protein sequence ID" value="MFC3956753.1"/>
    <property type="molecule type" value="Genomic_DNA"/>
</dbReference>
<dbReference type="GeneID" id="73901383"/>
<dbReference type="InterPro" id="IPR014729">
    <property type="entry name" value="Rossmann-like_a/b/a_fold"/>
</dbReference>
<evidence type="ECO:0000256" key="1">
    <source>
        <dbReference type="ARBA" id="ARBA00008791"/>
    </source>
</evidence>
<organism evidence="3 4">
    <name type="scientific">Halovivax cerinus</name>
    <dbReference type="NCBI Taxonomy" id="1487865"/>
    <lineage>
        <taxon>Archaea</taxon>
        <taxon>Methanobacteriati</taxon>
        <taxon>Methanobacteriota</taxon>
        <taxon>Stenosarchaea group</taxon>
        <taxon>Halobacteria</taxon>
        <taxon>Halobacteriales</taxon>
        <taxon>Natrialbaceae</taxon>
        <taxon>Halovivax</taxon>
    </lineage>
</organism>
<gene>
    <name evidence="3" type="ORF">ACFOUR_00005</name>
</gene>
<comment type="similarity">
    <text evidence="1">Belongs to the universal stress protein A family.</text>
</comment>
<dbReference type="SUPFAM" id="SSF52402">
    <property type="entry name" value="Adenine nucleotide alpha hydrolases-like"/>
    <property type="match status" value="2"/>
</dbReference>
<comment type="caution">
    <text evidence="3">The sequence shown here is derived from an EMBL/GenBank/DDBJ whole genome shotgun (WGS) entry which is preliminary data.</text>
</comment>
<accession>A0ABD5NJ43</accession>
<sequence length="288" mass="30931">MSPDRLLVPVANPETADRLLETAVDVARDRGLELLIVHVIDVPSQTSLEQARASMDREPGESVVSGTVERARATGVEATGLVRYGHDIAGSLVDLASADDVEAILLGWHGRPRRRDVVLGSYIDTVLRDADCDVLVERVDRDRGPIESVFVPVAGGPHTTYAAEIAGSIARERDANVELATVVAPDADESTVEDARTLLADTSSALGAVDTVTTTVRRSNEVAVGIVDRTADHDVTVLGAGGSGFLHRIVADDVAESVARRADSDVVLCRRRQSHRQTVLRRLIERVR</sequence>
<protein>
    <submittedName>
        <fullName evidence="3">Universal stress protein</fullName>
    </submittedName>
</protein>
<dbReference type="PRINTS" id="PR01438">
    <property type="entry name" value="UNVRSLSTRESS"/>
</dbReference>
<dbReference type="Gene3D" id="3.40.50.12370">
    <property type="match status" value="1"/>
</dbReference>
<evidence type="ECO:0000313" key="3">
    <source>
        <dbReference type="EMBL" id="MFC3956753.1"/>
    </source>
</evidence>
<proteinExistence type="inferred from homology"/>
<dbReference type="Pfam" id="PF00582">
    <property type="entry name" value="Usp"/>
    <property type="match status" value="2"/>
</dbReference>
<evidence type="ECO:0000313" key="4">
    <source>
        <dbReference type="Proteomes" id="UP001595846"/>
    </source>
</evidence>
<dbReference type="RefSeq" id="WP_256532306.1">
    <property type="nucleotide sequence ID" value="NZ_CP101824.1"/>
</dbReference>